<dbReference type="EMBL" id="MN056359">
    <property type="protein sequence ID" value="QGW48517.1"/>
    <property type="molecule type" value="Genomic_DNA"/>
</dbReference>
<evidence type="ECO:0000313" key="1">
    <source>
        <dbReference type="EMBL" id="QGW48295.1"/>
    </source>
</evidence>
<keyword evidence="2" id="KW-0496">Mitochondrion</keyword>
<sequence length="73" mass="8349">MNRTSTSSLTPHRAYGSIPQPYLLWTPPVLPFYSSVSGPWEHGGGRYPLLTDRKHLSFVSPDRTRQKNHKKSQ</sequence>
<accession>A0A650GC52</accession>
<proteinExistence type="predicted"/>
<organism evidence="2">
    <name type="scientific">Raphanus sativus</name>
    <name type="common">Radish</name>
    <name type="synonym">Raphanus raphanistrum var. sativus</name>
    <dbReference type="NCBI Taxonomy" id="3726"/>
    <lineage>
        <taxon>Eukaryota</taxon>
        <taxon>Viridiplantae</taxon>
        <taxon>Streptophyta</taxon>
        <taxon>Embryophyta</taxon>
        <taxon>Tracheophyta</taxon>
        <taxon>Spermatophyta</taxon>
        <taxon>Magnoliopsida</taxon>
        <taxon>eudicotyledons</taxon>
        <taxon>Gunneridae</taxon>
        <taxon>Pentapetalae</taxon>
        <taxon>rosids</taxon>
        <taxon>malvids</taxon>
        <taxon>Brassicales</taxon>
        <taxon>Brassicaceae</taxon>
        <taxon>Brassiceae</taxon>
        <taxon>Raphanus</taxon>
    </lineage>
</organism>
<name>A0A650GC52_RAPSA</name>
<dbReference type="AlphaFoldDB" id="A0A650GC52"/>
<reference evidence="2" key="1">
    <citation type="submission" date="2019-06" db="EMBL/GenBank/DDBJ databases">
        <title>Complete mitochondrial genome sequencing of NWB CMS and Normal type.</title>
        <authorList>
            <person name="Zhang L."/>
            <person name="Wang Q."/>
            <person name="Wang Y."/>
        </authorList>
    </citation>
    <scope>NUCLEOTIDE SEQUENCE</scope>
    <source>
        <strain evidence="1">YB-A</strain>
        <strain evidence="2">YB-B</strain>
    </source>
</reference>
<gene>
    <name evidence="2" type="primary">orf73b</name>
</gene>
<geneLocation type="mitochondrion" evidence="2"/>
<dbReference type="EMBL" id="MN056360">
    <property type="protein sequence ID" value="QGW48295.1"/>
    <property type="molecule type" value="Genomic_DNA"/>
</dbReference>
<evidence type="ECO:0000313" key="2">
    <source>
        <dbReference type="EMBL" id="QGW48517.1"/>
    </source>
</evidence>
<protein>
    <submittedName>
        <fullName evidence="2">Uncharacterized protein</fullName>
    </submittedName>
</protein>